<dbReference type="AlphaFoldDB" id="A0A1D1W4H0"/>
<evidence type="ECO:0000313" key="3">
    <source>
        <dbReference type="Proteomes" id="UP000186922"/>
    </source>
</evidence>
<keyword evidence="1" id="KW-0732">Signal</keyword>
<sequence>MRLSVLFLVVWTCYGATRFYDIADYETNDCVTVDPHVLKFLLHRDEYHLTGLKEFIREWREA</sequence>
<feature type="chain" id="PRO_5012407524" evidence="1">
    <location>
        <begin position="16"/>
        <end position="62"/>
    </location>
</feature>
<accession>A0A1D1W4H0</accession>
<keyword evidence="3" id="KW-1185">Reference proteome</keyword>
<dbReference type="EMBL" id="BDGG01000017">
    <property type="protein sequence ID" value="GAV08382.1"/>
    <property type="molecule type" value="Genomic_DNA"/>
</dbReference>
<proteinExistence type="predicted"/>
<feature type="signal peptide" evidence="1">
    <location>
        <begin position="1"/>
        <end position="15"/>
    </location>
</feature>
<evidence type="ECO:0000313" key="2">
    <source>
        <dbReference type="EMBL" id="GAV08382.1"/>
    </source>
</evidence>
<gene>
    <name evidence="2" type="primary">RvY_18083-1</name>
    <name evidence="2" type="synonym">RvY_18083.1</name>
    <name evidence="2" type="ORF">RvY_18083</name>
</gene>
<name>A0A1D1W4H0_RAMVA</name>
<reference evidence="2 3" key="1">
    <citation type="journal article" date="2016" name="Nat. Commun.">
        <title>Extremotolerant tardigrade genome and improved radiotolerance of human cultured cells by tardigrade-unique protein.</title>
        <authorList>
            <person name="Hashimoto T."/>
            <person name="Horikawa D.D."/>
            <person name="Saito Y."/>
            <person name="Kuwahara H."/>
            <person name="Kozuka-Hata H."/>
            <person name="Shin-I T."/>
            <person name="Minakuchi Y."/>
            <person name="Ohishi K."/>
            <person name="Motoyama A."/>
            <person name="Aizu T."/>
            <person name="Enomoto A."/>
            <person name="Kondo K."/>
            <person name="Tanaka S."/>
            <person name="Hara Y."/>
            <person name="Koshikawa S."/>
            <person name="Sagara H."/>
            <person name="Miura T."/>
            <person name="Yokobori S."/>
            <person name="Miyagawa K."/>
            <person name="Suzuki Y."/>
            <person name="Kubo T."/>
            <person name="Oyama M."/>
            <person name="Kohara Y."/>
            <person name="Fujiyama A."/>
            <person name="Arakawa K."/>
            <person name="Katayama T."/>
            <person name="Toyoda A."/>
            <person name="Kunieda T."/>
        </authorList>
    </citation>
    <scope>NUCLEOTIDE SEQUENCE [LARGE SCALE GENOMIC DNA]</scope>
    <source>
        <strain evidence="2 3">YOKOZUNA-1</strain>
    </source>
</reference>
<evidence type="ECO:0000256" key="1">
    <source>
        <dbReference type="SAM" id="SignalP"/>
    </source>
</evidence>
<dbReference type="Proteomes" id="UP000186922">
    <property type="component" value="Unassembled WGS sequence"/>
</dbReference>
<organism evidence="2 3">
    <name type="scientific">Ramazzottius varieornatus</name>
    <name type="common">Water bear</name>
    <name type="synonym">Tardigrade</name>
    <dbReference type="NCBI Taxonomy" id="947166"/>
    <lineage>
        <taxon>Eukaryota</taxon>
        <taxon>Metazoa</taxon>
        <taxon>Ecdysozoa</taxon>
        <taxon>Tardigrada</taxon>
        <taxon>Eutardigrada</taxon>
        <taxon>Parachela</taxon>
        <taxon>Hypsibioidea</taxon>
        <taxon>Ramazzottiidae</taxon>
        <taxon>Ramazzottius</taxon>
    </lineage>
</organism>
<comment type="caution">
    <text evidence="2">The sequence shown here is derived from an EMBL/GenBank/DDBJ whole genome shotgun (WGS) entry which is preliminary data.</text>
</comment>
<protein>
    <submittedName>
        <fullName evidence="2">Uncharacterized protein</fullName>
    </submittedName>
</protein>